<keyword evidence="1 7" id="KW-0808">Transferase</keyword>
<dbReference type="CDD" id="cd24133">
    <property type="entry name" value="ASKHA_NBD_TsaD_bac"/>
    <property type="match status" value="1"/>
</dbReference>
<dbReference type="FunFam" id="3.30.420.40:FF:000012">
    <property type="entry name" value="tRNA N6-adenosine threonylcarbamoyltransferase"/>
    <property type="match status" value="1"/>
</dbReference>
<dbReference type="PRINTS" id="PR00789">
    <property type="entry name" value="OSIALOPTASE"/>
</dbReference>
<comment type="similarity">
    <text evidence="7">Belongs to the KAE1 / TsaD family.</text>
</comment>
<feature type="binding site" evidence="7">
    <location>
        <begin position="134"/>
        <end position="138"/>
    </location>
    <ligand>
        <name>substrate</name>
    </ligand>
</feature>
<dbReference type="NCBIfam" id="TIGR00329">
    <property type="entry name" value="gcp_kae1"/>
    <property type="match status" value="1"/>
</dbReference>
<comment type="cofactor">
    <cofactor evidence="7">
        <name>Fe(2+)</name>
        <dbReference type="ChEBI" id="CHEBI:29033"/>
    </cofactor>
    <text evidence="7">Binds 1 Fe(2+) ion per subunit.</text>
</comment>
<comment type="catalytic activity">
    <reaction evidence="6 7">
        <text>L-threonylcarbamoyladenylate + adenosine(37) in tRNA = N(6)-L-threonylcarbamoyladenosine(37) in tRNA + AMP + H(+)</text>
        <dbReference type="Rhea" id="RHEA:37059"/>
        <dbReference type="Rhea" id="RHEA-COMP:10162"/>
        <dbReference type="Rhea" id="RHEA-COMP:10163"/>
        <dbReference type="ChEBI" id="CHEBI:15378"/>
        <dbReference type="ChEBI" id="CHEBI:73682"/>
        <dbReference type="ChEBI" id="CHEBI:74411"/>
        <dbReference type="ChEBI" id="CHEBI:74418"/>
        <dbReference type="ChEBI" id="CHEBI:456215"/>
        <dbReference type="EC" id="2.3.1.234"/>
    </reaction>
</comment>
<dbReference type="Gene3D" id="3.30.420.40">
    <property type="match status" value="2"/>
</dbReference>
<dbReference type="RefSeq" id="WP_041017063.1">
    <property type="nucleotide sequence ID" value="NZ_CCEJ010000003.1"/>
</dbReference>
<dbReference type="GO" id="GO:0005737">
    <property type="term" value="C:cytoplasm"/>
    <property type="evidence" value="ECO:0007669"/>
    <property type="project" value="UniProtKB-SubCell"/>
</dbReference>
<evidence type="ECO:0000256" key="1">
    <source>
        <dbReference type="ARBA" id="ARBA00022679"/>
    </source>
</evidence>
<dbReference type="OrthoDB" id="9806197at2"/>
<feature type="binding site" evidence="7">
    <location>
        <position position="167"/>
    </location>
    <ligand>
        <name>substrate</name>
    </ligand>
</feature>
<dbReference type="InterPro" id="IPR043129">
    <property type="entry name" value="ATPase_NBD"/>
</dbReference>
<feature type="binding site" evidence="7">
    <location>
        <position position="115"/>
    </location>
    <ligand>
        <name>Fe cation</name>
        <dbReference type="ChEBI" id="CHEBI:24875"/>
    </ligand>
</feature>
<evidence type="ECO:0000256" key="6">
    <source>
        <dbReference type="ARBA" id="ARBA00048117"/>
    </source>
</evidence>
<dbReference type="eggNOG" id="COG0533">
    <property type="taxonomic scope" value="Bacteria"/>
</dbReference>
<keyword evidence="10" id="KW-1185">Reference proteome</keyword>
<dbReference type="NCBIfam" id="TIGR03723">
    <property type="entry name" value="T6A_TsaD_YgjD"/>
    <property type="match status" value="1"/>
</dbReference>
<keyword evidence="4 7" id="KW-0408">Iron</keyword>
<evidence type="ECO:0000256" key="7">
    <source>
        <dbReference type="HAMAP-Rule" id="MF_01445"/>
    </source>
</evidence>
<evidence type="ECO:0000256" key="3">
    <source>
        <dbReference type="ARBA" id="ARBA00022723"/>
    </source>
</evidence>
<dbReference type="PANTHER" id="PTHR11735">
    <property type="entry name" value="TRNA N6-ADENOSINE THREONYLCARBAMOYLTRANSFERASE"/>
    <property type="match status" value="1"/>
</dbReference>
<comment type="function">
    <text evidence="7">Required for the formation of a threonylcarbamoyl group on adenosine at position 37 (t(6)A37) in tRNAs that read codons beginning with adenine. Is involved in the transfer of the threonylcarbamoyl moiety of threonylcarbamoyl-AMP (TC-AMP) to the N6 group of A37, together with TsaE and TsaB. TsaD likely plays a direct catalytic role in this reaction.</text>
</comment>
<evidence type="ECO:0000259" key="8">
    <source>
        <dbReference type="Pfam" id="PF00814"/>
    </source>
</evidence>
<evidence type="ECO:0000313" key="10">
    <source>
        <dbReference type="Proteomes" id="UP000031552"/>
    </source>
</evidence>
<dbReference type="Pfam" id="PF00814">
    <property type="entry name" value="TsaD"/>
    <property type="match status" value="1"/>
</dbReference>
<dbReference type="HAMAP" id="MF_01445">
    <property type="entry name" value="TsaD"/>
    <property type="match status" value="1"/>
</dbReference>
<gene>
    <name evidence="9" type="primary">gcp</name>
    <name evidence="7" type="synonym">tsaD</name>
    <name evidence="9" type="ORF">CSEC_0771</name>
</gene>
<dbReference type="Proteomes" id="UP000031552">
    <property type="component" value="Unassembled WGS sequence"/>
</dbReference>
<dbReference type="EMBL" id="CCEJ010000003">
    <property type="protein sequence ID" value="CDR33602.1"/>
    <property type="molecule type" value="Genomic_DNA"/>
</dbReference>
<dbReference type="SUPFAM" id="SSF53067">
    <property type="entry name" value="Actin-like ATPase domain"/>
    <property type="match status" value="1"/>
</dbReference>
<dbReference type="GO" id="GO:0061711">
    <property type="term" value="F:tRNA N(6)-L-threonylcarbamoyladenine synthase activity"/>
    <property type="evidence" value="ECO:0007669"/>
    <property type="project" value="UniProtKB-EC"/>
</dbReference>
<name>A0A090CYH4_9BACT</name>
<comment type="caution">
    <text evidence="7">Lacks conserved residue(s) required for the propagation of feature annotation.</text>
</comment>
<reference evidence="9" key="1">
    <citation type="submission" date="2013-12" db="EMBL/GenBank/DDBJ databases">
        <authorList>
            <person name="Linke B."/>
        </authorList>
    </citation>
    <scope>NUCLEOTIDE SEQUENCE [LARGE SCALE GENOMIC DNA]</scope>
    <source>
        <strain evidence="9">CRIB-18</strain>
    </source>
</reference>
<keyword evidence="3 7" id="KW-0479">Metal-binding</keyword>
<feature type="binding site" evidence="7">
    <location>
        <position position="184"/>
    </location>
    <ligand>
        <name>substrate</name>
    </ligand>
</feature>
<organism evidence="9 10">
    <name type="scientific">Candidatus Criblamydia sequanensis CRIB-18</name>
    <dbReference type="NCBI Taxonomy" id="1437425"/>
    <lineage>
        <taxon>Bacteria</taxon>
        <taxon>Pseudomonadati</taxon>
        <taxon>Chlamydiota</taxon>
        <taxon>Chlamydiia</taxon>
        <taxon>Parachlamydiales</taxon>
        <taxon>Candidatus Criblamydiaceae</taxon>
        <taxon>Candidatus Criblamydia</taxon>
    </lineage>
</organism>
<evidence type="ECO:0000256" key="4">
    <source>
        <dbReference type="ARBA" id="ARBA00023004"/>
    </source>
</evidence>
<evidence type="ECO:0000313" key="9">
    <source>
        <dbReference type="EMBL" id="CDR33602.1"/>
    </source>
</evidence>
<feature type="domain" description="Gcp-like" evidence="8">
    <location>
        <begin position="23"/>
        <end position="312"/>
    </location>
</feature>
<sequence>MYILGIETSCDETAASIVRDGKEILSNVIASQADQHEIFGGVVPELACRRHIDAIIPTLKQALKEASLTLDQVDLIAAAYGPGLIGALHIGVTSAKALSLSKKIPFLAINHIEAHLYAALMSHQDVLFPCLGAVLSGGHTSLVLIESLGTYSLIAETIDDAIGEAFDKVAKMMGLPYPGGPILEELAKQGDPYSYSLKAGHVKKKPLDFSFSGLKTAVLYKLKGPNTNSDKIESLSLSEKCNMAASFQRVAFQDVLSKILLAAETYKTKTVIFGGGVTSSQTLRQLFSEKAPHLRTLFPGKGLSLDNAAMIAGLAFHKWQEKRESDSFGLEPASRIPISSFNPLTH</sequence>
<dbReference type="InterPro" id="IPR017861">
    <property type="entry name" value="KAE1/TsaD"/>
</dbReference>
<dbReference type="GO" id="GO:0002949">
    <property type="term" value="P:tRNA threonylcarbamoyladenosine modification"/>
    <property type="evidence" value="ECO:0007669"/>
    <property type="project" value="UniProtKB-UniRule"/>
</dbReference>
<proteinExistence type="inferred from homology"/>
<keyword evidence="5 7" id="KW-0012">Acyltransferase</keyword>
<dbReference type="GO" id="GO:0005506">
    <property type="term" value="F:iron ion binding"/>
    <property type="evidence" value="ECO:0007669"/>
    <property type="project" value="UniProtKB-UniRule"/>
</dbReference>
<comment type="subcellular location">
    <subcellularLocation>
        <location evidence="7">Cytoplasm</location>
    </subcellularLocation>
</comment>
<feature type="binding site" evidence="7">
    <location>
        <position position="306"/>
    </location>
    <ligand>
        <name>Fe cation</name>
        <dbReference type="ChEBI" id="CHEBI:24875"/>
    </ligand>
</feature>
<feature type="binding site" evidence="7">
    <location>
        <position position="111"/>
    </location>
    <ligand>
        <name>Fe cation</name>
        <dbReference type="ChEBI" id="CHEBI:24875"/>
    </ligand>
</feature>
<evidence type="ECO:0000256" key="5">
    <source>
        <dbReference type="ARBA" id="ARBA00023315"/>
    </source>
</evidence>
<accession>A0A090CYH4</accession>
<dbReference type="InterPro" id="IPR022450">
    <property type="entry name" value="TsaD"/>
</dbReference>
<dbReference type="InterPro" id="IPR000905">
    <property type="entry name" value="Gcp-like_dom"/>
</dbReference>
<keyword evidence="7" id="KW-0963">Cytoplasm</keyword>
<comment type="caution">
    <text evidence="9">The sequence shown here is derived from an EMBL/GenBank/DDBJ whole genome shotgun (WGS) entry which is preliminary data.</text>
</comment>
<dbReference type="STRING" id="1437425.CSEC_0771"/>
<keyword evidence="2 7" id="KW-0819">tRNA processing</keyword>
<evidence type="ECO:0000256" key="2">
    <source>
        <dbReference type="ARBA" id="ARBA00022694"/>
    </source>
</evidence>
<dbReference type="PANTHER" id="PTHR11735:SF6">
    <property type="entry name" value="TRNA N6-ADENOSINE THREONYLCARBAMOYLTRANSFERASE, MITOCHONDRIAL"/>
    <property type="match status" value="1"/>
</dbReference>
<reference evidence="9" key="2">
    <citation type="submission" date="2014-09" db="EMBL/GenBank/DDBJ databases">
        <title>Criblamydia sequanensis harbors a mega-plasmid encoding arsenite resistance.</title>
        <authorList>
            <person name="Bertelli C."/>
            <person name="Goesmann A."/>
            <person name="Greub G."/>
        </authorList>
    </citation>
    <scope>NUCLEOTIDE SEQUENCE [LARGE SCALE GENOMIC DNA]</scope>
    <source>
        <strain evidence="9">CRIB-18</strain>
    </source>
</reference>
<dbReference type="EC" id="2.3.1.234" evidence="7"/>
<protein>
    <recommendedName>
        <fullName evidence="7">tRNA N6-adenosine threonylcarbamoyltransferase</fullName>
        <ecNumber evidence="7">2.3.1.234</ecNumber>
    </recommendedName>
    <alternativeName>
        <fullName evidence="7">N6-L-threonylcarbamoyladenine synthase</fullName>
        <shortName evidence="7">t(6)A synthase</shortName>
    </alternativeName>
    <alternativeName>
        <fullName evidence="7">t(6)A37 threonylcarbamoyladenosine biosynthesis protein TsaD</fullName>
    </alternativeName>
    <alternativeName>
        <fullName evidence="7">tRNA threonylcarbamoyladenosine biosynthesis protein TsaD</fullName>
    </alternativeName>
</protein>
<feature type="binding site" evidence="7">
    <location>
        <position position="180"/>
    </location>
    <ligand>
        <name>substrate</name>
    </ligand>
</feature>
<dbReference type="AlphaFoldDB" id="A0A090CYH4"/>